<protein>
    <recommendedName>
        <fullName evidence="7">Large ribosomal subunit protein bL32m</fullName>
    </recommendedName>
</protein>
<dbReference type="PANTHER" id="PTHR21026:SF2">
    <property type="entry name" value="LARGE RIBOSOMAL SUBUNIT PROTEIN BL32M"/>
    <property type="match status" value="1"/>
</dbReference>
<sequence length="130" mass="14455">MAALAVHGFTRPLLTRPLWARPLFSTLFSSTPFAIAVVPASLTASRTWTIPSLQSLLELLFPPFVLAVPKKKVSHSRKSMREANKGLKDKHNIVNCPGCGAPKLAHHLCNHCFSFLTRMWKQSKRDANPP</sequence>
<dbReference type="GO" id="GO:0003735">
    <property type="term" value="F:structural constituent of ribosome"/>
    <property type="evidence" value="ECO:0007669"/>
    <property type="project" value="InterPro"/>
</dbReference>
<evidence type="ECO:0000256" key="6">
    <source>
        <dbReference type="ARBA" id="ARBA00023274"/>
    </source>
</evidence>
<dbReference type="HAMAP" id="MF_00340">
    <property type="entry name" value="Ribosomal_bL32"/>
    <property type="match status" value="1"/>
</dbReference>
<comment type="similarity">
    <text evidence="2">Belongs to the bacterial ribosomal protein bL32 family.</text>
</comment>
<dbReference type="PANTHER" id="PTHR21026">
    <property type="entry name" value="39S RIBOSOMAL PROTEIN L32, MITOCHONDRIAL"/>
    <property type="match status" value="1"/>
</dbReference>
<evidence type="ECO:0000256" key="5">
    <source>
        <dbReference type="ARBA" id="ARBA00023128"/>
    </source>
</evidence>
<keyword evidence="9" id="KW-1185">Reference proteome</keyword>
<keyword evidence="6" id="KW-0687">Ribonucleoprotein</keyword>
<dbReference type="NCBIfam" id="TIGR01031">
    <property type="entry name" value="rpmF_bact"/>
    <property type="match status" value="1"/>
</dbReference>
<evidence type="ECO:0000313" key="9">
    <source>
        <dbReference type="Proteomes" id="UP001218188"/>
    </source>
</evidence>
<name>A0AAD6T2L5_9AGAR</name>
<evidence type="ECO:0000256" key="4">
    <source>
        <dbReference type="ARBA" id="ARBA00022980"/>
    </source>
</evidence>
<dbReference type="GO" id="GO:0006412">
    <property type="term" value="P:translation"/>
    <property type="evidence" value="ECO:0007669"/>
    <property type="project" value="InterPro"/>
</dbReference>
<comment type="caution">
    <text evidence="8">The sequence shown here is derived from an EMBL/GenBank/DDBJ whole genome shotgun (WGS) entry which is preliminary data.</text>
</comment>
<keyword evidence="4" id="KW-0689">Ribosomal protein</keyword>
<dbReference type="AlphaFoldDB" id="A0AAD6T2L5"/>
<reference evidence="8" key="1">
    <citation type="submission" date="2023-03" db="EMBL/GenBank/DDBJ databases">
        <title>Massive genome expansion in bonnet fungi (Mycena s.s.) driven by repeated elements and novel gene families across ecological guilds.</title>
        <authorList>
            <consortium name="Lawrence Berkeley National Laboratory"/>
            <person name="Harder C.B."/>
            <person name="Miyauchi S."/>
            <person name="Viragh M."/>
            <person name="Kuo A."/>
            <person name="Thoen E."/>
            <person name="Andreopoulos B."/>
            <person name="Lu D."/>
            <person name="Skrede I."/>
            <person name="Drula E."/>
            <person name="Henrissat B."/>
            <person name="Morin E."/>
            <person name="Kohler A."/>
            <person name="Barry K."/>
            <person name="LaButti K."/>
            <person name="Morin E."/>
            <person name="Salamov A."/>
            <person name="Lipzen A."/>
            <person name="Mereny Z."/>
            <person name="Hegedus B."/>
            <person name="Baldrian P."/>
            <person name="Stursova M."/>
            <person name="Weitz H."/>
            <person name="Taylor A."/>
            <person name="Grigoriev I.V."/>
            <person name="Nagy L.G."/>
            <person name="Martin F."/>
            <person name="Kauserud H."/>
        </authorList>
    </citation>
    <scope>NUCLEOTIDE SEQUENCE</scope>
    <source>
        <strain evidence="8">CBHHK200</strain>
    </source>
</reference>
<accession>A0AAD6T2L5</accession>
<dbReference type="Pfam" id="PF01783">
    <property type="entry name" value="Ribosomal_L32p"/>
    <property type="match status" value="1"/>
</dbReference>
<gene>
    <name evidence="8" type="ORF">C8F04DRAFT_1393068</name>
</gene>
<dbReference type="EMBL" id="JARJCM010000033">
    <property type="protein sequence ID" value="KAJ7038159.1"/>
    <property type="molecule type" value="Genomic_DNA"/>
</dbReference>
<evidence type="ECO:0000256" key="1">
    <source>
        <dbReference type="ARBA" id="ARBA00004173"/>
    </source>
</evidence>
<keyword evidence="5" id="KW-0496">Mitochondrion</keyword>
<organism evidence="8 9">
    <name type="scientific">Mycena alexandri</name>
    <dbReference type="NCBI Taxonomy" id="1745969"/>
    <lineage>
        <taxon>Eukaryota</taxon>
        <taxon>Fungi</taxon>
        <taxon>Dikarya</taxon>
        <taxon>Basidiomycota</taxon>
        <taxon>Agaricomycotina</taxon>
        <taxon>Agaricomycetes</taxon>
        <taxon>Agaricomycetidae</taxon>
        <taxon>Agaricales</taxon>
        <taxon>Marasmiineae</taxon>
        <taxon>Mycenaceae</taxon>
        <taxon>Mycena</taxon>
    </lineage>
</organism>
<comment type="subcellular location">
    <subcellularLocation>
        <location evidence="1">Mitochondrion</location>
    </subcellularLocation>
</comment>
<evidence type="ECO:0000313" key="8">
    <source>
        <dbReference type="EMBL" id="KAJ7038159.1"/>
    </source>
</evidence>
<proteinExistence type="inferred from homology"/>
<evidence type="ECO:0000256" key="7">
    <source>
        <dbReference type="ARBA" id="ARBA00039935"/>
    </source>
</evidence>
<dbReference type="InterPro" id="IPR051991">
    <property type="entry name" value="Mitoribosomal_protein_bL32"/>
</dbReference>
<evidence type="ECO:0000256" key="2">
    <source>
        <dbReference type="ARBA" id="ARBA00008560"/>
    </source>
</evidence>
<evidence type="ECO:0000256" key="3">
    <source>
        <dbReference type="ARBA" id="ARBA00022946"/>
    </source>
</evidence>
<keyword evidence="3" id="KW-0809">Transit peptide</keyword>
<dbReference type="InterPro" id="IPR011332">
    <property type="entry name" value="Ribosomal_zn-bd"/>
</dbReference>
<dbReference type="Proteomes" id="UP001218188">
    <property type="component" value="Unassembled WGS sequence"/>
</dbReference>
<dbReference type="InterPro" id="IPR002677">
    <property type="entry name" value="Ribosomal_bL32"/>
</dbReference>
<dbReference type="SUPFAM" id="SSF57829">
    <property type="entry name" value="Zn-binding ribosomal proteins"/>
    <property type="match status" value="1"/>
</dbReference>
<dbReference type="GO" id="GO:0005762">
    <property type="term" value="C:mitochondrial large ribosomal subunit"/>
    <property type="evidence" value="ECO:0007669"/>
    <property type="project" value="TreeGrafter"/>
</dbReference>